<dbReference type="Pfam" id="PF13306">
    <property type="entry name" value="LRR_5"/>
    <property type="match status" value="1"/>
</dbReference>
<evidence type="ECO:0008006" key="3">
    <source>
        <dbReference type="Google" id="ProtNLM"/>
    </source>
</evidence>
<evidence type="ECO:0000313" key="1">
    <source>
        <dbReference type="EMBL" id="KAK8849252.1"/>
    </source>
</evidence>
<dbReference type="Gene3D" id="3.80.10.10">
    <property type="entry name" value="Ribonuclease Inhibitor"/>
    <property type="match status" value="1"/>
</dbReference>
<comment type="caution">
    <text evidence="1">The sequence shown here is derived from an EMBL/GenBank/DDBJ whole genome shotgun (WGS) entry which is preliminary data.</text>
</comment>
<protein>
    <recommendedName>
        <fullName evidence="3">Leucine-rich repeat domain-containing protein</fullName>
    </recommendedName>
</protein>
<dbReference type="EMBL" id="JAPFFF010000026">
    <property type="protein sequence ID" value="KAK8849252.1"/>
    <property type="molecule type" value="Genomic_DNA"/>
</dbReference>
<name>A0ABR2HM83_9EUKA</name>
<dbReference type="InterPro" id="IPR026906">
    <property type="entry name" value="LRR_5"/>
</dbReference>
<organism evidence="1 2">
    <name type="scientific">Tritrichomonas musculus</name>
    <dbReference type="NCBI Taxonomy" id="1915356"/>
    <lineage>
        <taxon>Eukaryota</taxon>
        <taxon>Metamonada</taxon>
        <taxon>Parabasalia</taxon>
        <taxon>Tritrichomonadida</taxon>
        <taxon>Tritrichomonadidae</taxon>
        <taxon>Tritrichomonas</taxon>
    </lineage>
</organism>
<keyword evidence="2" id="KW-1185">Reference proteome</keyword>
<reference evidence="1 2" key="1">
    <citation type="submission" date="2024-04" db="EMBL/GenBank/DDBJ databases">
        <title>Tritrichomonas musculus Genome.</title>
        <authorList>
            <person name="Alves-Ferreira E."/>
            <person name="Grigg M."/>
            <person name="Lorenzi H."/>
            <person name="Galac M."/>
        </authorList>
    </citation>
    <scope>NUCLEOTIDE SEQUENCE [LARGE SCALE GENOMIC DNA]</scope>
    <source>
        <strain evidence="1 2">EAF2021</strain>
    </source>
</reference>
<accession>A0ABR2HM83</accession>
<dbReference type="InterPro" id="IPR032675">
    <property type="entry name" value="LRR_dom_sf"/>
</dbReference>
<sequence>MPSSIVSIGSNAFHLCSLLSKIALPSSLSEIEKYVFSDCVSLTNISVIYIYQTLKISKKTKKLSFQAASPKLEPMRSTSVRY</sequence>
<evidence type="ECO:0000313" key="2">
    <source>
        <dbReference type="Proteomes" id="UP001470230"/>
    </source>
</evidence>
<proteinExistence type="predicted"/>
<dbReference type="Proteomes" id="UP001470230">
    <property type="component" value="Unassembled WGS sequence"/>
</dbReference>
<gene>
    <name evidence="1" type="ORF">M9Y10_018619</name>
</gene>